<proteinExistence type="predicted"/>
<feature type="compositionally biased region" description="Gly residues" evidence="1">
    <location>
        <begin position="589"/>
        <end position="599"/>
    </location>
</feature>
<keyword evidence="2" id="KW-0812">Transmembrane</keyword>
<dbReference type="EMBL" id="CP078063">
    <property type="protein sequence ID" value="UVE50729.1"/>
    <property type="molecule type" value="Genomic_DNA"/>
</dbReference>
<organism evidence="3 4">
    <name type="scientific">Haloferax larsenii</name>
    <dbReference type="NCBI Taxonomy" id="302484"/>
    <lineage>
        <taxon>Archaea</taxon>
        <taxon>Methanobacteriati</taxon>
        <taxon>Methanobacteriota</taxon>
        <taxon>Stenosarchaea group</taxon>
        <taxon>Halobacteria</taxon>
        <taxon>Halobacteriales</taxon>
        <taxon>Haloferacaceae</taxon>
        <taxon>Haloferax</taxon>
    </lineage>
</organism>
<sequence length="733" mass="76538">MRLNSAVRACLFAVLVGGLVAAPVVGAVGAVGPATPADGAPTVATEPRSLVAGSELAQVEPAESTNNSTANASATPPQHEKPDRVEGDRDLQALQSWLQGRMNEYVLECTGELNATQEALCAQRNESYPQWVSQYVTLSEQTDTERDDQTAQAYDEVRQTQQRYSNQTRQFEDLRVAYETARENGNETRARELARRLADLAGELNGTSATLQTTVRAVGNNTSTDVTPVVEELDQQTTAQVAAAEEIRERELTDTRLSVSLNRTRIGFARPVRVRGVLRDETGSAVANQSIRVRVGGQLFSAETDGTGQFSLAYRPVLLSADATNLSVAYVPQDSSVYLGSADSHAVTVEQVTATTTVEADTQTVSYGESVSVTTTVAVDGVPVSDAPLDLRATGFDRNRSTVGDSYELVTGDEGVASVSLVLDSNASIGAQTLAVGGSNDTAVAIPAATTTVTVEPTATDLDVAVEDRNESTVVVAGTLATSRGTPIPNRTVAFVVGNETVGTATTSENGTFESELPSSAFPDTGEVALGAQFESDRGLLEAASATTDIDFGSESSGFPVQAVLLVVGLGVVAGGVGVGWWWRRDTGGESGSGVGGVGERVTAQSATQQSGESAAVSSDDSNSGPEAEESMSEAIEATLDDAASRIDENPESAVVVAYEAVRQSLLADFGYGSALNHTELARRVRSDGETSQADAVDDLVGIYEQVAFAPSGVSNAEASRALDLARELVESA</sequence>
<accession>A0ABY5REF4</accession>
<evidence type="ECO:0000313" key="3">
    <source>
        <dbReference type="EMBL" id="UVE50729.1"/>
    </source>
</evidence>
<evidence type="ECO:0000313" key="4">
    <source>
        <dbReference type="Proteomes" id="UP001058330"/>
    </source>
</evidence>
<gene>
    <name evidence="3" type="ORF">KU306_02230</name>
</gene>
<name>A0ABY5REF4_HALLR</name>
<feature type="region of interest" description="Disordered" evidence="1">
    <location>
        <begin position="58"/>
        <end position="87"/>
    </location>
</feature>
<keyword evidence="2" id="KW-0472">Membrane</keyword>
<protein>
    <submittedName>
        <fullName evidence="3">DUF4129 domain-containing protein</fullName>
    </submittedName>
</protein>
<reference evidence="3" key="1">
    <citation type="submission" date="2021-07" db="EMBL/GenBank/DDBJ databases">
        <title>Studies on halocins as antimicrobial molecules from haloarchaea.</title>
        <authorList>
            <person name="Kumar S."/>
            <person name="Khare S.K."/>
        </authorList>
    </citation>
    <scope>NUCLEOTIDE SEQUENCE</scope>
    <source>
        <strain evidence="3">NCIM 5678</strain>
    </source>
</reference>
<feature type="compositionally biased region" description="Basic and acidic residues" evidence="1">
    <location>
        <begin position="78"/>
        <end position="87"/>
    </location>
</feature>
<evidence type="ECO:0000256" key="2">
    <source>
        <dbReference type="SAM" id="Phobius"/>
    </source>
</evidence>
<feature type="transmembrane region" description="Helical" evidence="2">
    <location>
        <begin position="563"/>
        <end position="583"/>
    </location>
</feature>
<dbReference type="RefSeq" id="WP_258302740.1">
    <property type="nucleotide sequence ID" value="NZ_CP078063.1"/>
</dbReference>
<keyword evidence="2" id="KW-1133">Transmembrane helix</keyword>
<keyword evidence="4" id="KW-1185">Reference proteome</keyword>
<evidence type="ECO:0000256" key="1">
    <source>
        <dbReference type="SAM" id="MobiDB-lite"/>
    </source>
</evidence>
<feature type="compositionally biased region" description="Polar residues" evidence="1">
    <location>
        <begin position="603"/>
        <end position="625"/>
    </location>
</feature>
<feature type="region of interest" description="Disordered" evidence="1">
    <location>
        <begin position="589"/>
        <end position="633"/>
    </location>
</feature>
<dbReference type="Proteomes" id="UP001058330">
    <property type="component" value="Chromosome"/>
</dbReference>
<dbReference type="GeneID" id="74527675"/>
<feature type="compositionally biased region" description="Low complexity" evidence="1">
    <location>
        <begin position="64"/>
        <end position="75"/>
    </location>
</feature>